<proteinExistence type="predicted"/>
<dbReference type="EMBL" id="CP020100">
    <property type="protein sequence ID" value="AQZ94811.1"/>
    <property type="molecule type" value="Genomic_DNA"/>
</dbReference>
<dbReference type="CDD" id="cd03801">
    <property type="entry name" value="GT4_PimA-like"/>
    <property type="match status" value="1"/>
</dbReference>
<dbReference type="STRING" id="1931241.BVH74_08645"/>
<keyword evidence="3" id="KW-0808">Transferase</keyword>
<dbReference type="RefSeq" id="WP_080049664.1">
    <property type="nucleotide sequence ID" value="NZ_CP020100.1"/>
</dbReference>
<dbReference type="InterPro" id="IPR001296">
    <property type="entry name" value="Glyco_trans_1"/>
</dbReference>
<dbReference type="SUPFAM" id="SSF53756">
    <property type="entry name" value="UDP-Glycosyltransferase/glycogen phosphorylase"/>
    <property type="match status" value="1"/>
</dbReference>
<dbReference type="GO" id="GO:0016757">
    <property type="term" value="F:glycosyltransferase activity"/>
    <property type="evidence" value="ECO:0007669"/>
    <property type="project" value="InterPro"/>
</dbReference>
<evidence type="ECO:0000259" key="2">
    <source>
        <dbReference type="Pfam" id="PF13439"/>
    </source>
</evidence>
<protein>
    <submittedName>
        <fullName evidence="3">Glucosyltransferase I RfaG</fullName>
    </submittedName>
</protein>
<evidence type="ECO:0000313" key="3">
    <source>
        <dbReference type="EMBL" id="AQZ94811.1"/>
    </source>
</evidence>
<dbReference type="KEGG" id="ppha:BVH74_08645"/>
<dbReference type="PANTHER" id="PTHR12526:SF641">
    <property type="entry name" value="LIPOPOLYSACCHARIDE CORE BIOSYNTHESIS PROTEIN RFAG"/>
    <property type="match status" value="1"/>
</dbReference>
<name>A0A1V0B4J0_9GAMM</name>
<dbReference type="Gene3D" id="3.40.50.2000">
    <property type="entry name" value="Glycogen Phosphorylase B"/>
    <property type="match status" value="2"/>
</dbReference>
<dbReference type="GO" id="GO:1901135">
    <property type="term" value="P:carbohydrate derivative metabolic process"/>
    <property type="evidence" value="ECO:0007669"/>
    <property type="project" value="UniProtKB-ARBA"/>
</dbReference>
<dbReference type="Pfam" id="PF13439">
    <property type="entry name" value="Glyco_transf_4"/>
    <property type="match status" value="1"/>
</dbReference>
<gene>
    <name evidence="3" type="ORF">BVH74_08645</name>
</gene>
<dbReference type="AlphaFoldDB" id="A0A1V0B4J0"/>
<feature type="domain" description="Glycosyltransferase subfamily 4-like N-terminal" evidence="2">
    <location>
        <begin position="13"/>
        <end position="173"/>
    </location>
</feature>
<sequence length="377" mass="42660">MQLAFLLYKYFPFGGLQRDFVRIAQECQQRGHSIRVYTLSWEGEVPEGFELVKVPVRSLLNHRRYAKFTRWVQADMRRRPVDRVVGFNKMPGLDVYYAADPCYEDKSRHLRKAMYRYSPRYRHFSAYERAVFDPQGKTELLMISATQQELFKHYYATPAQRFHLLPPGISPDRRAPANAEHLRRLARERLGQEFDLPADGLLLVQIGSDFYRKGLDRSIQALAALPEALRVRTRLVALGADNPARMQALADQHGVGKQVFMPGGRKDVPDFLLASDLLLHPARHENTGTVLLEALVAGLPLLVTEVCGYAHHVLDADCGLVAPEPFDQAGFNRQLAMMLGDDAARARWQANALRYAGEQDLYSMPQKAADVIVGAAV</sequence>
<evidence type="ECO:0000259" key="1">
    <source>
        <dbReference type="Pfam" id="PF00534"/>
    </source>
</evidence>
<keyword evidence="4" id="KW-1185">Reference proteome</keyword>
<dbReference type="Pfam" id="PF00534">
    <property type="entry name" value="Glycos_transf_1"/>
    <property type="match status" value="1"/>
</dbReference>
<evidence type="ECO:0000313" key="4">
    <source>
        <dbReference type="Proteomes" id="UP000243488"/>
    </source>
</evidence>
<dbReference type="Proteomes" id="UP000243488">
    <property type="component" value="Chromosome"/>
</dbReference>
<accession>A0A1V0B4J0</accession>
<reference evidence="3 4" key="1">
    <citation type="submission" date="2017-03" db="EMBL/GenBank/DDBJ databases">
        <title>Complete genome sequence of the novel DNRA strain Pseudomonas sp. S-6-2 isolated from Chinese polluted river sediment. Journal of Biotechnology.</title>
        <authorList>
            <person name="Li J."/>
            <person name="Xiang F."/>
            <person name="Wang L."/>
            <person name="Xi L."/>
            <person name="Liu J."/>
        </authorList>
    </citation>
    <scope>NUCLEOTIDE SEQUENCE [LARGE SCALE GENOMIC DNA]</scope>
    <source>
        <strain evidence="3 4">S-6-2</strain>
    </source>
</reference>
<dbReference type="InterPro" id="IPR028098">
    <property type="entry name" value="Glyco_trans_4-like_N"/>
</dbReference>
<organism evidence="3 4">
    <name type="scientific">Halopseudomonas phragmitis</name>
    <dbReference type="NCBI Taxonomy" id="1931241"/>
    <lineage>
        <taxon>Bacteria</taxon>
        <taxon>Pseudomonadati</taxon>
        <taxon>Pseudomonadota</taxon>
        <taxon>Gammaproteobacteria</taxon>
        <taxon>Pseudomonadales</taxon>
        <taxon>Pseudomonadaceae</taxon>
        <taxon>Halopseudomonas</taxon>
    </lineage>
</organism>
<dbReference type="PANTHER" id="PTHR12526">
    <property type="entry name" value="GLYCOSYLTRANSFERASE"/>
    <property type="match status" value="1"/>
</dbReference>
<feature type="domain" description="Glycosyl transferase family 1" evidence="1">
    <location>
        <begin position="192"/>
        <end position="352"/>
    </location>
</feature>